<gene>
    <name evidence="10" type="primary">plsY</name>
    <name evidence="11" type="ORF">CEG42_02480</name>
</gene>
<comment type="similarity">
    <text evidence="10">Belongs to the PlsY family.</text>
</comment>
<keyword evidence="2 10" id="KW-0444">Lipid biosynthesis</keyword>
<evidence type="ECO:0000313" key="12">
    <source>
        <dbReference type="Proteomes" id="UP000197054"/>
    </source>
</evidence>
<feature type="transmembrane region" description="Helical" evidence="10">
    <location>
        <begin position="207"/>
        <end position="224"/>
    </location>
</feature>
<evidence type="ECO:0000256" key="10">
    <source>
        <dbReference type="HAMAP-Rule" id="MF_01043"/>
    </source>
</evidence>
<evidence type="ECO:0000256" key="8">
    <source>
        <dbReference type="ARBA" id="ARBA00023209"/>
    </source>
</evidence>
<dbReference type="GO" id="GO:0005886">
    <property type="term" value="C:plasma membrane"/>
    <property type="evidence" value="ECO:0007669"/>
    <property type="project" value="UniProtKB-SubCell"/>
</dbReference>
<keyword evidence="7 10" id="KW-0472">Membrane</keyword>
<dbReference type="RefSeq" id="WP_006688736.1">
    <property type="nucleotide sequence ID" value="NZ_CAMQQM010000006.1"/>
</dbReference>
<dbReference type="OMA" id="PVWLGFK"/>
<dbReference type="GO" id="GO:0008654">
    <property type="term" value="P:phospholipid biosynthetic process"/>
    <property type="evidence" value="ECO:0007669"/>
    <property type="project" value="UniProtKB-UniRule"/>
</dbReference>
<organism evidence="11 12">
    <name type="scientific">Ureaplasma parvum</name>
    <name type="common">Ureaplasma urealyticum biotype 1</name>
    <dbReference type="NCBI Taxonomy" id="134821"/>
    <lineage>
        <taxon>Bacteria</taxon>
        <taxon>Bacillati</taxon>
        <taxon>Mycoplasmatota</taxon>
        <taxon>Mycoplasmoidales</taxon>
        <taxon>Mycoplasmoidaceae</taxon>
        <taxon>Ureaplasma</taxon>
    </lineage>
</organism>
<dbReference type="GeneID" id="29672333"/>
<evidence type="ECO:0000256" key="9">
    <source>
        <dbReference type="ARBA" id="ARBA00023264"/>
    </source>
</evidence>
<dbReference type="SMART" id="SM01207">
    <property type="entry name" value="G3P_acyltransf"/>
    <property type="match status" value="1"/>
</dbReference>
<sequence>MDQVYNIVMAYILTLIISPLYSYLIGSLNASIILSLVFKKQDVRLFASKNAGMTNMIRVHGKKLGILTLFLDIIKPITTVSLTYIIYKYALDAPFDLSNGFNQAILVYFGGIFTIIGHCYPIFFKFQGGKGVACYGGFLITVDPIVALIGIITLLVILLITKYMSLSAMITATFTCFLVLVPGINYIPYYNQNFTTYFFDLNYVIKGIWYVWFFLLVSASLLIYRHKTNILSIATKQERKTILFHTKSKDNLSDVNK</sequence>
<evidence type="ECO:0000256" key="7">
    <source>
        <dbReference type="ARBA" id="ARBA00023136"/>
    </source>
</evidence>
<keyword evidence="3 10" id="KW-0808">Transferase</keyword>
<dbReference type="PANTHER" id="PTHR30309:SF0">
    <property type="entry name" value="GLYCEROL-3-PHOSPHATE ACYLTRANSFERASE-RELATED"/>
    <property type="match status" value="1"/>
</dbReference>
<feature type="transmembrane region" description="Helical" evidence="10">
    <location>
        <begin position="166"/>
        <end position="187"/>
    </location>
</feature>
<evidence type="ECO:0000256" key="4">
    <source>
        <dbReference type="ARBA" id="ARBA00022692"/>
    </source>
</evidence>
<dbReference type="Proteomes" id="UP000197054">
    <property type="component" value="Chromosome"/>
</dbReference>
<dbReference type="InterPro" id="IPR003811">
    <property type="entry name" value="G3P_acylTferase_PlsY"/>
</dbReference>
<comment type="pathway">
    <text evidence="10">Lipid metabolism; phospholipid metabolism.</text>
</comment>
<feature type="transmembrane region" description="Helical" evidence="10">
    <location>
        <begin position="20"/>
        <end position="38"/>
    </location>
</feature>
<dbReference type="GO" id="GO:0043772">
    <property type="term" value="F:acyl-phosphate glycerol-3-phosphate acyltransferase activity"/>
    <property type="evidence" value="ECO:0007669"/>
    <property type="project" value="UniProtKB-UniRule"/>
</dbReference>
<keyword evidence="11" id="KW-0012">Acyltransferase</keyword>
<keyword evidence="9 10" id="KW-1208">Phospholipid metabolism</keyword>
<dbReference type="EMBL" id="CP021991">
    <property type="protein sequence ID" value="ASD30070.1"/>
    <property type="molecule type" value="Genomic_DNA"/>
</dbReference>
<feature type="transmembrane region" description="Helical" evidence="10">
    <location>
        <begin position="105"/>
        <end position="123"/>
    </location>
</feature>
<keyword evidence="1 10" id="KW-1003">Cell membrane</keyword>
<dbReference type="EC" id="2.3.1.275" evidence="10"/>
<keyword evidence="8 10" id="KW-0594">Phospholipid biosynthesis</keyword>
<evidence type="ECO:0000256" key="6">
    <source>
        <dbReference type="ARBA" id="ARBA00023098"/>
    </source>
</evidence>
<accession>A0AAC9T3G0</accession>
<proteinExistence type="inferred from homology"/>
<comment type="subcellular location">
    <subcellularLocation>
        <location evidence="10">Cell membrane</location>
        <topology evidence="10">Multi-pass membrane protein</topology>
    </subcellularLocation>
</comment>
<dbReference type="AlphaFoldDB" id="A0AAC9T3G0"/>
<reference evidence="11 12" key="1">
    <citation type="submission" date="2017-06" db="EMBL/GenBank/DDBJ databases">
        <title>Genome Sequencing and Comparative Genomics Analysis of Five Ureaplasma Urealyticums with Different Drug Resistance.</title>
        <authorList>
            <person name="Ma L."/>
            <person name="Jia T."/>
        </authorList>
    </citation>
    <scope>NUCLEOTIDE SEQUENCE [LARGE SCALE GENOMIC DNA]</scope>
    <source>
        <strain evidence="12">hebnu uu3</strain>
    </source>
</reference>
<evidence type="ECO:0000313" key="11">
    <source>
        <dbReference type="EMBL" id="ASD30070.1"/>
    </source>
</evidence>
<evidence type="ECO:0000256" key="5">
    <source>
        <dbReference type="ARBA" id="ARBA00022989"/>
    </source>
</evidence>
<dbReference type="NCBIfam" id="TIGR00023">
    <property type="entry name" value="glycerol-3-phosphate 1-O-acyltransferase PlsY"/>
    <property type="match status" value="1"/>
</dbReference>
<comment type="catalytic activity">
    <reaction evidence="10">
        <text>an acyl phosphate + sn-glycerol 3-phosphate = a 1-acyl-sn-glycero-3-phosphate + phosphate</text>
        <dbReference type="Rhea" id="RHEA:34075"/>
        <dbReference type="ChEBI" id="CHEBI:43474"/>
        <dbReference type="ChEBI" id="CHEBI:57597"/>
        <dbReference type="ChEBI" id="CHEBI:57970"/>
        <dbReference type="ChEBI" id="CHEBI:59918"/>
        <dbReference type="EC" id="2.3.1.275"/>
    </reaction>
</comment>
<dbReference type="SMR" id="A0AAC9T3G0"/>
<keyword evidence="4 10" id="KW-0812">Transmembrane</keyword>
<comment type="function">
    <text evidence="10">Catalyzes the transfer of an acyl group from acyl-phosphate (acyl-PO(4)) to glycerol-3-phosphate (G3P) to form lysophosphatidic acid (LPA). This enzyme utilizes acyl-phosphate as fatty acyl donor, but not acyl-CoA or acyl-ACP.</text>
</comment>
<evidence type="ECO:0000256" key="3">
    <source>
        <dbReference type="ARBA" id="ARBA00022679"/>
    </source>
</evidence>
<dbReference type="PANTHER" id="PTHR30309">
    <property type="entry name" value="INNER MEMBRANE PROTEIN YGIH"/>
    <property type="match status" value="1"/>
</dbReference>
<dbReference type="Pfam" id="PF02660">
    <property type="entry name" value="G3P_acyltransf"/>
    <property type="match status" value="1"/>
</dbReference>
<feature type="transmembrane region" description="Helical" evidence="10">
    <location>
        <begin position="135"/>
        <end position="159"/>
    </location>
</feature>
<keyword evidence="5 10" id="KW-1133">Transmembrane helix</keyword>
<evidence type="ECO:0000256" key="1">
    <source>
        <dbReference type="ARBA" id="ARBA00022475"/>
    </source>
</evidence>
<comment type="subunit">
    <text evidence="10">Probably interacts with PlsX.</text>
</comment>
<dbReference type="HAMAP" id="MF_01043">
    <property type="entry name" value="PlsY"/>
    <property type="match status" value="1"/>
</dbReference>
<keyword evidence="6 10" id="KW-0443">Lipid metabolism</keyword>
<evidence type="ECO:0000256" key="2">
    <source>
        <dbReference type="ARBA" id="ARBA00022516"/>
    </source>
</evidence>
<name>A0AAC9T3G0_UREPR</name>
<protein>
    <recommendedName>
        <fullName evidence="10">Glycerol-3-phosphate acyltransferase</fullName>
    </recommendedName>
    <alternativeName>
        <fullName evidence="10">Acyl-PO4 G3P acyltransferase</fullName>
    </alternativeName>
    <alternativeName>
        <fullName evidence="10">Acyl-phosphate--glycerol-3-phosphate acyltransferase</fullName>
    </alternativeName>
    <alternativeName>
        <fullName evidence="10">G3P acyltransferase</fullName>
        <shortName evidence="10">GPAT</shortName>
        <ecNumber evidence="10">2.3.1.275</ecNumber>
    </alternativeName>
    <alternativeName>
        <fullName evidence="10">Lysophosphatidic acid synthase</fullName>
        <shortName evidence="10">LPA synthase</shortName>
    </alternativeName>
</protein>